<accession>A0AB39BNA2</accession>
<evidence type="ECO:0000313" key="1">
    <source>
        <dbReference type="EMBL" id="XDI35067.1"/>
    </source>
</evidence>
<dbReference type="AlphaFoldDB" id="A0AB39BNA2"/>
<dbReference type="EMBL" id="CP162550">
    <property type="protein sequence ID" value="XDI35067.1"/>
    <property type="molecule type" value="Genomic_DNA"/>
</dbReference>
<geneLocation type="plasmid" evidence="1">
    <name>unnamed</name>
</geneLocation>
<name>A0AB39BNA2_9BACI</name>
<proteinExistence type="predicted"/>
<gene>
    <name evidence="1" type="ORF">AB3N04_00895</name>
</gene>
<organism evidence="1">
    <name type="scientific">Alkalihalophilus sp. As8PL</name>
    <dbReference type="NCBI Taxonomy" id="3237103"/>
    <lineage>
        <taxon>Bacteria</taxon>
        <taxon>Bacillati</taxon>
        <taxon>Bacillota</taxon>
        <taxon>Bacilli</taxon>
        <taxon>Bacillales</taxon>
        <taxon>Bacillaceae</taxon>
        <taxon>Alkalihalophilus</taxon>
    </lineage>
</organism>
<keyword evidence="1" id="KW-0614">Plasmid</keyword>
<protein>
    <submittedName>
        <fullName evidence="1">Uncharacterized protein</fullName>
    </submittedName>
</protein>
<sequence length="55" mass="6646">MIIGYKVEYAWWKYPTDTLAINKRYAKTYENAEGIFKDILSKHYYNARIIPIWKG</sequence>
<dbReference type="RefSeq" id="WP_368502685.1">
    <property type="nucleotide sequence ID" value="NZ_CP162550.1"/>
</dbReference>
<reference evidence="1" key="1">
    <citation type="submission" date="2024-07" db="EMBL/GenBank/DDBJ databases">
        <title>Identification and characteristics of an arsenic-resistant bacterial isolate, which belongs to a novel species.</title>
        <authorList>
            <person name="Juszczyk A."/>
            <person name="Kowalczyk A."/>
            <person name="Was K."/>
            <person name="Kosowicz W."/>
            <person name="Budzyn A."/>
            <person name="Latowski D."/>
        </authorList>
    </citation>
    <scope>NUCLEOTIDE SEQUENCE</scope>
    <source>
        <strain evidence="1">As8PL</strain>
        <plasmid evidence="1">unnamed</plasmid>
    </source>
</reference>